<sequence>MGQTDKIINVALAGNPNCGKTTIFNHLTGARQRVGNFSGVTVTRKEGTVHHKGWTINVIDLPGTYSLSSKTVEEKVAREYILNESPDLVVDVVDAGNLERNLFLTTQLIEMDLPRIINLNMIDEVRAKGMEIDTATFSQLLGAPTVETVGRTGEGKEKLLDAIVAIAEDGFSSRQIRVPYDSHVEEAIERTQEHIAKLHPGQIEEERSRWLALKLLEGDSDVLAQEHDHADLIAAAKSEQTELEDSHGEDSPTLLADGRYGFIHGLVQETMQQSKPVRAQNMTRRIDQVLLNRALGLPLFLFFMWLMFQTTFTVGQYPMDWIDSGVGWLSDTTTELMPEGLIRNLLVDGIIGGVGGIIIFLPNIVLLFLFISFFENTGYMARAAFLMDRFMHGIGLHGKAFIPLLMGFGCNVPAIMATRTIENPRDRLLTILINPFMSCSARLPVYVLLAGIFFAEYAGTVVFALYLAGILVAMGAAWMMKKTMFQGLSDPFVMELPPYRLPAARSVVIHMWEKAVEFLKKVSGIILVGSIIIWFLQAFPQNVELSVDYGAEQHRIEQQMDAGQAREQALSELANRQAAEEQERRYLGQIGRTIQPIFEPLGFDWKGSIALLTGFVAKEIVVSTFGVLYNTGDEVDEESMSLREAMAGSMAPEVALAFMVFTLLYMPCLATIAVIKRETQSVGWTTFSIGLGLGIAWVLAWVVVRVAGYFL</sequence>
<dbReference type="SUPFAM" id="SSF52540">
    <property type="entry name" value="P-loop containing nucleoside triphosphate hydrolases"/>
    <property type="match status" value="1"/>
</dbReference>
<organism evidence="18 19">
    <name type="scientific">Candidatus Thiopontia autotrophica</name>
    <dbReference type="NCBI Taxonomy" id="2841688"/>
    <lineage>
        <taxon>Bacteria</taxon>
        <taxon>Pseudomonadati</taxon>
        <taxon>Pseudomonadota</taxon>
        <taxon>Gammaproteobacteria</taxon>
        <taxon>Candidatus Thiopontia</taxon>
    </lineage>
</organism>
<dbReference type="PANTHER" id="PTHR43185:SF1">
    <property type="entry name" value="FE(2+) TRANSPORTER FEOB"/>
    <property type="match status" value="1"/>
</dbReference>
<evidence type="ECO:0000256" key="13">
    <source>
        <dbReference type="NCBIfam" id="TIGR00437"/>
    </source>
</evidence>
<feature type="binding site" evidence="14">
    <location>
        <begin position="14"/>
        <end position="21"/>
    </location>
    <ligand>
        <name>GTP</name>
        <dbReference type="ChEBI" id="CHEBI:37565"/>
        <label>1</label>
    </ligand>
</feature>
<evidence type="ECO:0000256" key="6">
    <source>
        <dbReference type="ARBA" id="ARBA00022692"/>
    </source>
</evidence>
<dbReference type="Pfam" id="PF07664">
    <property type="entry name" value="FeoB_C"/>
    <property type="match status" value="1"/>
</dbReference>
<feature type="binding site" evidence="14">
    <location>
        <begin position="60"/>
        <end position="63"/>
    </location>
    <ligand>
        <name>GTP</name>
        <dbReference type="ChEBI" id="CHEBI:37565"/>
        <label>1</label>
    </ligand>
</feature>
<dbReference type="EMBL" id="JACNFK010000034">
    <property type="protein sequence ID" value="MBC8520170.1"/>
    <property type="molecule type" value="Genomic_DNA"/>
</dbReference>
<keyword evidence="12 16" id="KW-0472">Membrane</keyword>
<dbReference type="Pfam" id="PF02421">
    <property type="entry name" value="FeoB_N"/>
    <property type="match status" value="1"/>
</dbReference>
<dbReference type="GO" id="GO:0005525">
    <property type="term" value="F:GTP binding"/>
    <property type="evidence" value="ECO:0007669"/>
    <property type="project" value="UniProtKB-KW"/>
</dbReference>
<dbReference type="InterPro" id="IPR006073">
    <property type="entry name" value="GTP-bd"/>
</dbReference>
<reference evidence="18 19" key="1">
    <citation type="submission" date="2020-08" db="EMBL/GenBank/DDBJ databases">
        <title>Bridging the membrane lipid divide: bacteria of the FCB group superphylum have the potential to synthesize archaeal ether lipids.</title>
        <authorList>
            <person name="Villanueva L."/>
            <person name="Von Meijenfeldt F.A.B."/>
            <person name="Westbye A.B."/>
            <person name="Yadav S."/>
            <person name="Hopmans E.C."/>
            <person name="Dutilh B.E."/>
            <person name="Sinninghe Damste J.S."/>
        </authorList>
    </citation>
    <scope>NUCLEOTIDE SEQUENCE [LARGE SCALE GENOMIC DNA]</scope>
    <source>
        <strain evidence="18">NIOZ-UU100</strain>
    </source>
</reference>
<dbReference type="InterPro" id="IPR030389">
    <property type="entry name" value="G_FEOB_dom"/>
</dbReference>
<feature type="transmembrane region" description="Helical" evidence="16">
    <location>
        <begin position="461"/>
        <end position="480"/>
    </location>
</feature>
<evidence type="ECO:0000313" key="19">
    <source>
        <dbReference type="Proteomes" id="UP000654401"/>
    </source>
</evidence>
<dbReference type="PROSITE" id="PS51711">
    <property type="entry name" value="G_FEOB"/>
    <property type="match status" value="1"/>
</dbReference>
<comment type="caution">
    <text evidence="18">The sequence shown here is derived from an EMBL/GenBank/DDBJ whole genome shotgun (WGS) entry which is preliminary data.</text>
</comment>
<evidence type="ECO:0000256" key="11">
    <source>
        <dbReference type="ARBA" id="ARBA00023134"/>
    </source>
</evidence>
<dbReference type="FunFam" id="3.40.50.300:FF:000426">
    <property type="entry name" value="Ferrous iron transport protein B"/>
    <property type="match status" value="1"/>
</dbReference>
<comment type="caution">
    <text evidence="16">Lacks conserved residue(s) required for the propagation of feature annotation.</text>
</comment>
<keyword evidence="7 14" id="KW-0547">Nucleotide-binding</keyword>
<dbReference type="InterPro" id="IPR011640">
    <property type="entry name" value="Fe2_transport_prot_B_C"/>
</dbReference>
<name>A0A8J6TW62_9GAMM</name>
<evidence type="ECO:0000256" key="7">
    <source>
        <dbReference type="ARBA" id="ARBA00022741"/>
    </source>
</evidence>
<evidence type="ECO:0000313" key="18">
    <source>
        <dbReference type="EMBL" id="MBC8520170.1"/>
    </source>
</evidence>
<evidence type="ECO:0000256" key="12">
    <source>
        <dbReference type="ARBA" id="ARBA00023136"/>
    </source>
</evidence>
<feature type="transmembrane region" description="Helical" evidence="16">
    <location>
        <begin position="428"/>
        <end position="455"/>
    </location>
</feature>
<comment type="subcellular location">
    <subcellularLocation>
        <location evidence="1 16">Cell inner membrane</location>
        <topology evidence="1 16">Multi-pass membrane protein</topology>
    </subcellularLocation>
</comment>
<feature type="transmembrane region" description="Helical" evidence="16">
    <location>
        <begin position="682"/>
        <end position="704"/>
    </location>
</feature>
<keyword evidence="2 16" id="KW-0813">Transport</keyword>
<evidence type="ECO:0000256" key="9">
    <source>
        <dbReference type="ARBA" id="ARBA00023004"/>
    </source>
</evidence>
<evidence type="ECO:0000256" key="14">
    <source>
        <dbReference type="PIRSR" id="PIRSR603373-1"/>
    </source>
</evidence>
<feature type="transmembrane region" description="Helical" evidence="16">
    <location>
        <begin position="290"/>
        <end position="308"/>
    </location>
</feature>
<feature type="binding site" evidence="15">
    <location>
        <position position="25"/>
    </location>
    <ligand>
        <name>Mg(2+)</name>
        <dbReference type="ChEBI" id="CHEBI:18420"/>
        <label>2</label>
    </ligand>
</feature>
<dbReference type="GO" id="GO:0015093">
    <property type="term" value="F:ferrous iron transmembrane transporter activity"/>
    <property type="evidence" value="ECO:0007669"/>
    <property type="project" value="UniProtKB-UniRule"/>
</dbReference>
<evidence type="ECO:0000256" key="1">
    <source>
        <dbReference type="ARBA" id="ARBA00004429"/>
    </source>
</evidence>
<keyword evidence="4 16" id="KW-0410">Iron transport</keyword>
<feature type="binding site" evidence="15">
    <location>
        <position position="29"/>
    </location>
    <ligand>
        <name>Mg(2+)</name>
        <dbReference type="ChEBI" id="CHEBI:18420"/>
        <label>2</label>
    </ligand>
</feature>
<dbReference type="AlphaFoldDB" id="A0A8J6TW62"/>
<evidence type="ECO:0000259" key="17">
    <source>
        <dbReference type="PROSITE" id="PS51711"/>
    </source>
</evidence>
<feature type="transmembrane region" description="Helical" evidence="16">
    <location>
        <begin position="654"/>
        <end position="675"/>
    </location>
</feature>
<keyword evidence="6 16" id="KW-0812">Transmembrane</keyword>
<dbReference type="PANTHER" id="PTHR43185">
    <property type="entry name" value="FERROUS IRON TRANSPORT PROTEIN B"/>
    <property type="match status" value="1"/>
</dbReference>
<dbReference type="InterPro" id="IPR003373">
    <property type="entry name" value="Fe2_transport_prot-B"/>
</dbReference>
<dbReference type="Gene3D" id="3.40.50.300">
    <property type="entry name" value="P-loop containing nucleotide triphosphate hydrolases"/>
    <property type="match status" value="1"/>
</dbReference>
<evidence type="ECO:0000256" key="5">
    <source>
        <dbReference type="ARBA" id="ARBA00022519"/>
    </source>
</evidence>
<feature type="binding site" evidence="14">
    <location>
        <begin position="120"/>
        <end position="123"/>
    </location>
    <ligand>
        <name>GTP</name>
        <dbReference type="ChEBI" id="CHEBI:37565"/>
        <label>1</label>
    </ligand>
</feature>
<evidence type="ECO:0000256" key="10">
    <source>
        <dbReference type="ARBA" id="ARBA00023065"/>
    </source>
</evidence>
<dbReference type="InterPro" id="IPR041069">
    <property type="entry name" value="FeoB_Cyto"/>
</dbReference>
<keyword evidence="8 16" id="KW-1133">Transmembrane helix</keyword>
<proteinExistence type="inferred from homology"/>
<keyword evidence="15" id="KW-0479">Metal-binding</keyword>
<feature type="binding site" evidence="15">
    <location>
        <position position="28"/>
    </location>
    <ligand>
        <name>Mg(2+)</name>
        <dbReference type="ChEBI" id="CHEBI:18420"/>
        <label>2</label>
    </ligand>
</feature>
<dbReference type="Gene3D" id="1.10.287.1770">
    <property type="match status" value="1"/>
</dbReference>
<dbReference type="GO" id="GO:0005886">
    <property type="term" value="C:plasma membrane"/>
    <property type="evidence" value="ECO:0007669"/>
    <property type="project" value="UniProtKB-SubCell"/>
</dbReference>
<evidence type="ECO:0000256" key="16">
    <source>
        <dbReference type="RuleBase" id="RU362098"/>
    </source>
</evidence>
<evidence type="ECO:0000256" key="2">
    <source>
        <dbReference type="ARBA" id="ARBA00022448"/>
    </source>
</evidence>
<keyword evidence="5" id="KW-0997">Cell inner membrane</keyword>
<dbReference type="PRINTS" id="PR00326">
    <property type="entry name" value="GTP1OBG"/>
</dbReference>
<dbReference type="Pfam" id="PF17910">
    <property type="entry name" value="FeoB_Cyto"/>
    <property type="match status" value="1"/>
</dbReference>
<dbReference type="InterPro" id="IPR011642">
    <property type="entry name" value="Gate_dom"/>
</dbReference>
<feature type="domain" description="FeoB-type G" evidence="17">
    <location>
        <begin position="7"/>
        <end position="169"/>
    </location>
</feature>
<comment type="similarity">
    <text evidence="16">Belongs to the TRAFAC class TrmE-Era-EngA-EngB-Septin-like GTPase superfamily. FeoB GTPase (TC 9.A.8) family.</text>
</comment>
<dbReference type="Pfam" id="PF07670">
    <property type="entry name" value="Gate"/>
    <property type="match status" value="2"/>
</dbReference>
<keyword evidence="15" id="KW-0460">Magnesium</keyword>
<gene>
    <name evidence="18" type="primary">feoB</name>
    <name evidence="18" type="ORF">H8D24_07170</name>
</gene>
<evidence type="ECO:0000256" key="15">
    <source>
        <dbReference type="PIRSR" id="PIRSR603373-2"/>
    </source>
</evidence>
<dbReference type="InterPro" id="IPR027417">
    <property type="entry name" value="P-loop_NTPase"/>
</dbReference>
<protein>
    <recommendedName>
        <fullName evidence="13 16">Ferrous iron transport protein B</fullName>
    </recommendedName>
</protein>
<dbReference type="InterPro" id="IPR005225">
    <property type="entry name" value="Small_GTP-bd"/>
</dbReference>
<feature type="transmembrane region" description="Helical" evidence="16">
    <location>
        <begin position="394"/>
        <end position="416"/>
    </location>
</feature>
<dbReference type="Proteomes" id="UP000654401">
    <property type="component" value="Unassembled WGS sequence"/>
</dbReference>
<dbReference type="NCBIfam" id="TIGR00437">
    <property type="entry name" value="feoB"/>
    <property type="match status" value="1"/>
</dbReference>
<feature type="transmembrane region" description="Helical" evidence="16">
    <location>
        <begin position="345"/>
        <end position="374"/>
    </location>
</feature>
<dbReference type="InterPro" id="IPR050860">
    <property type="entry name" value="FeoB_GTPase"/>
</dbReference>
<evidence type="ECO:0000256" key="8">
    <source>
        <dbReference type="ARBA" id="ARBA00022989"/>
    </source>
</evidence>
<dbReference type="GO" id="GO:0046872">
    <property type="term" value="F:metal ion binding"/>
    <property type="evidence" value="ECO:0007669"/>
    <property type="project" value="UniProtKB-KW"/>
</dbReference>
<keyword evidence="3" id="KW-1003">Cell membrane</keyword>
<evidence type="ECO:0000256" key="3">
    <source>
        <dbReference type="ARBA" id="ARBA00022475"/>
    </source>
</evidence>
<accession>A0A8J6TW62</accession>
<keyword evidence="10" id="KW-0406">Ion transport</keyword>
<comment type="function">
    <text evidence="16">Probable transporter of a GTP-driven Fe(2+) uptake system.</text>
</comment>
<dbReference type="CDD" id="cd01879">
    <property type="entry name" value="FeoB"/>
    <property type="match status" value="1"/>
</dbReference>
<keyword evidence="11 14" id="KW-0342">GTP-binding</keyword>
<dbReference type="NCBIfam" id="TIGR00231">
    <property type="entry name" value="small_GTP"/>
    <property type="match status" value="1"/>
</dbReference>
<keyword evidence="9 16" id="KW-0408">Iron</keyword>
<evidence type="ECO:0000256" key="4">
    <source>
        <dbReference type="ARBA" id="ARBA00022496"/>
    </source>
</evidence>